<dbReference type="SMART" id="SM00256">
    <property type="entry name" value="FBOX"/>
    <property type="match status" value="1"/>
</dbReference>
<dbReference type="AlphaFoldDB" id="A0A1I7U5G6"/>
<protein>
    <submittedName>
        <fullName evidence="3">F-box domain-containing protein</fullName>
    </submittedName>
</protein>
<dbReference type="Pfam" id="PF00646">
    <property type="entry name" value="F-box"/>
    <property type="match status" value="1"/>
</dbReference>
<dbReference type="SUPFAM" id="SSF81383">
    <property type="entry name" value="F-box domain"/>
    <property type="match status" value="1"/>
</dbReference>
<dbReference type="CDD" id="cd22150">
    <property type="entry name" value="F-box_CeFBXA-like"/>
    <property type="match status" value="1"/>
</dbReference>
<sequence>MIGTQNIDEMIESKGIDYHDFEFWFTRFSSGNWNLDQKTFSEMPIEVVENIVEELDFSSQMRLREVSHGLRNSIEKERPPIDKIRVEIDRRASQNFLNLRFHNPEEPGSNRYWKRSYNREDNMKKAFDGMKTLLSNPRLQSKSFHWFNRTSSEINEKLIDIIN</sequence>
<proteinExistence type="predicted"/>
<feature type="domain" description="F-box" evidence="1">
    <location>
        <begin position="37"/>
        <end position="88"/>
    </location>
</feature>
<evidence type="ECO:0000259" key="1">
    <source>
        <dbReference type="PROSITE" id="PS50181"/>
    </source>
</evidence>
<accession>A0A1I7U5G6</accession>
<dbReference type="InterPro" id="IPR001810">
    <property type="entry name" value="F-box_dom"/>
</dbReference>
<dbReference type="InterPro" id="IPR036047">
    <property type="entry name" value="F-box-like_dom_sf"/>
</dbReference>
<reference evidence="3" key="1">
    <citation type="submission" date="2016-11" db="UniProtKB">
        <authorList>
            <consortium name="WormBaseParasite"/>
        </authorList>
    </citation>
    <scope>IDENTIFICATION</scope>
</reference>
<evidence type="ECO:0000313" key="3">
    <source>
        <dbReference type="WBParaSite" id="Csp11.Scaffold629.g15048.t1"/>
    </source>
</evidence>
<dbReference type="Proteomes" id="UP000095282">
    <property type="component" value="Unplaced"/>
</dbReference>
<dbReference type="PROSITE" id="PS50181">
    <property type="entry name" value="FBOX"/>
    <property type="match status" value="1"/>
</dbReference>
<dbReference type="WBParaSite" id="Csp11.Scaffold629.g15048.t1">
    <property type="protein sequence ID" value="Csp11.Scaffold629.g15048.t1"/>
    <property type="gene ID" value="Csp11.Scaffold629.g15048"/>
</dbReference>
<name>A0A1I7U5G6_9PELO</name>
<organism evidence="2 3">
    <name type="scientific">Caenorhabditis tropicalis</name>
    <dbReference type="NCBI Taxonomy" id="1561998"/>
    <lineage>
        <taxon>Eukaryota</taxon>
        <taxon>Metazoa</taxon>
        <taxon>Ecdysozoa</taxon>
        <taxon>Nematoda</taxon>
        <taxon>Chromadorea</taxon>
        <taxon>Rhabditida</taxon>
        <taxon>Rhabditina</taxon>
        <taxon>Rhabditomorpha</taxon>
        <taxon>Rhabditoidea</taxon>
        <taxon>Rhabditidae</taxon>
        <taxon>Peloderinae</taxon>
        <taxon>Caenorhabditis</taxon>
    </lineage>
</organism>
<keyword evidence="2" id="KW-1185">Reference proteome</keyword>
<evidence type="ECO:0000313" key="2">
    <source>
        <dbReference type="Proteomes" id="UP000095282"/>
    </source>
</evidence>